<dbReference type="Gene3D" id="3.40.30.10">
    <property type="entry name" value="Glutaredoxin"/>
    <property type="match status" value="1"/>
</dbReference>
<evidence type="ECO:0000256" key="3">
    <source>
        <dbReference type="PIRSR" id="PIRSR000239-1"/>
    </source>
</evidence>
<dbReference type="AlphaFoldDB" id="A0AAE3KAM4"/>
<keyword evidence="2" id="KW-0676">Redox-active center</keyword>
<dbReference type="InterPro" id="IPR013766">
    <property type="entry name" value="Thioredoxin_domain"/>
</dbReference>
<comment type="caution">
    <text evidence="5">The sequence shown here is derived from an EMBL/GenBank/DDBJ whole genome shotgun (WGS) entry which is preliminary data.</text>
</comment>
<dbReference type="PANTHER" id="PTHR43110">
    <property type="entry name" value="THIOL PEROXIDASE"/>
    <property type="match status" value="1"/>
</dbReference>
<dbReference type="PROSITE" id="PS51352">
    <property type="entry name" value="THIOREDOXIN_2"/>
    <property type="match status" value="1"/>
</dbReference>
<accession>A0AAE3KAM4</accession>
<dbReference type="EMBL" id="JAKRVX010000011">
    <property type="protein sequence ID" value="MCL9818410.1"/>
    <property type="molecule type" value="Genomic_DNA"/>
</dbReference>
<evidence type="ECO:0000256" key="2">
    <source>
        <dbReference type="ARBA" id="ARBA00023284"/>
    </source>
</evidence>
<dbReference type="Proteomes" id="UP001203207">
    <property type="component" value="Unassembled WGS sequence"/>
</dbReference>
<evidence type="ECO:0000313" key="6">
    <source>
        <dbReference type="Proteomes" id="UP001203207"/>
    </source>
</evidence>
<gene>
    <name evidence="5" type="ORF">AArcSt2_15830</name>
</gene>
<dbReference type="PANTHER" id="PTHR43110:SF1">
    <property type="entry name" value="THIOL PEROXIDASE"/>
    <property type="match status" value="1"/>
</dbReference>
<dbReference type="PIRSF" id="PIRSF000239">
    <property type="entry name" value="AHPC"/>
    <property type="match status" value="1"/>
</dbReference>
<protein>
    <submittedName>
        <fullName evidence="5">Redoxin domain-containing protein</fullName>
    </submittedName>
</protein>
<evidence type="ECO:0000259" key="4">
    <source>
        <dbReference type="PROSITE" id="PS51352"/>
    </source>
</evidence>
<dbReference type="InterPro" id="IPR000866">
    <property type="entry name" value="AhpC/TSA"/>
</dbReference>
<feature type="active site" description="Cysteine sulfenic acid (-SOH) intermediate; for peroxidase activity" evidence="3">
    <location>
        <position position="49"/>
    </location>
</feature>
<evidence type="ECO:0000256" key="1">
    <source>
        <dbReference type="ARBA" id="ARBA00023002"/>
    </source>
</evidence>
<keyword evidence="1" id="KW-0560">Oxidoreductase</keyword>
<dbReference type="InterPro" id="IPR050455">
    <property type="entry name" value="Tpx_Peroxidase_subfamily"/>
</dbReference>
<dbReference type="SUPFAM" id="SSF52833">
    <property type="entry name" value="Thioredoxin-like"/>
    <property type="match status" value="1"/>
</dbReference>
<reference evidence="5" key="2">
    <citation type="submission" date="2022-02" db="EMBL/GenBank/DDBJ databases">
        <authorList>
            <person name="Elcheninov A.G."/>
            <person name="Sorokin D.Y."/>
            <person name="Kublanov I.V."/>
        </authorList>
    </citation>
    <scope>NUCLEOTIDE SEQUENCE</scope>
    <source>
        <strain evidence="5">AArc-St2</strain>
    </source>
</reference>
<organism evidence="5 6">
    <name type="scientific">Natronocalculus amylovorans</name>
    <dbReference type="NCBI Taxonomy" id="2917812"/>
    <lineage>
        <taxon>Archaea</taxon>
        <taxon>Methanobacteriati</taxon>
        <taxon>Methanobacteriota</taxon>
        <taxon>Stenosarchaea group</taxon>
        <taxon>Halobacteria</taxon>
        <taxon>Halobacteriales</taxon>
        <taxon>Haloferacaceae</taxon>
        <taxon>Natronocalculus</taxon>
    </lineage>
</organism>
<dbReference type="GO" id="GO:0016491">
    <property type="term" value="F:oxidoreductase activity"/>
    <property type="evidence" value="ECO:0007669"/>
    <property type="project" value="UniProtKB-KW"/>
</dbReference>
<sequence length="163" mass="17513">MVSLVNQQAPTFTAPIADTDGLSTMTLSDALGDGPIVLAFFPAAFSSVCTAELCTFRDGLSTFNELSATIYGISTDLPYALAEFRTQFELGFPLISDTNGTIIEQYGVTTSFDHIGLQPVAQRAVFVLDETGRVVYEWIADNPGQQPEYDAVESAVATLIAEQ</sequence>
<dbReference type="GO" id="GO:0016209">
    <property type="term" value="F:antioxidant activity"/>
    <property type="evidence" value="ECO:0007669"/>
    <property type="project" value="InterPro"/>
</dbReference>
<proteinExistence type="predicted"/>
<dbReference type="InterPro" id="IPR036249">
    <property type="entry name" value="Thioredoxin-like_sf"/>
</dbReference>
<name>A0AAE3KAM4_9EURY</name>
<evidence type="ECO:0000313" key="5">
    <source>
        <dbReference type="EMBL" id="MCL9818410.1"/>
    </source>
</evidence>
<reference evidence="5" key="1">
    <citation type="journal article" date="2022" name="Syst. Appl. Microbiol.">
        <title>Natronocalculus amylovorans gen. nov., sp. nov., and Natranaeroarchaeum aerophilus sp. nov., dominant culturable amylolytic natronoarchaea from hypersaline soda lakes in southwestern Siberia.</title>
        <authorList>
            <person name="Sorokin D.Y."/>
            <person name="Elcheninov A.G."/>
            <person name="Khizhniak T.V."/>
            <person name="Koenen M."/>
            <person name="Bale N.J."/>
            <person name="Damste J.S.S."/>
            <person name="Kublanov I.V."/>
        </authorList>
    </citation>
    <scope>NUCLEOTIDE SEQUENCE</scope>
    <source>
        <strain evidence="5">AArc-St2</strain>
    </source>
</reference>
<dbReference type="Pfam" id="PF00578">
    <property type="entry name" value="AhpC-TSA"/>
    <property type="match status" value="1"/>
</dbReference>
<feature type="domain" description="Thioredoxin" evidence="4">
    <location>
        <begin position="3"/>
        <end position="161"/>
    </location>
</feature>
<dbReference type="InterPro" id="IPR024706">
    <property type="entry name" value="Peroxiredoxin_AhpC-typ"/>
</dbReference>
<keyword evidence="6" id="KW-1185">Reference proteome</keyword>